<feature type="compositionally biased region" description="Low complexity" evidence="1">
    <location>
        <begin position="199"/>
        <end position="209"/>
    </location>
</feature>
<sequence>TKKYLSTLNVSEEGVFCAGPGVGTRKQEVERARMRVVNAQKLNLQRVAEDLLEEGDAIQENVRPQVKSKRPSLPVKRSHEVLSAIDTKLNSLACFTNAEGKVELARKGSGIFVNYGRLSVGRLRYKNKPKSMFLYILKLCLPEEILVMDGVSSSVYVQNMFIRHGGKLEDIDYDPLAVLQNLIDNSRRKLGVTINREIPSSSSTPFSSPQHTTLESDTSIFPPNNNIFPPHVNSMPVQNVDLISDQSLSELNPAMSLALFQTPEHGYADLFHPQGPLGPHASPVAPHSFLPTHVREEIV</sequence>
<evidence type="ECO:0000313" key="2">
    <source>
        <dbReference type="EMBL" id="KAK3916437.1"/>
    </source>
</evidence>
<evidence type="ECO:0000313" key="3">
    <source>
        <dbReference type="Proteomes" id="UP001219518"/>
    </source>
</evidence>
<dbReference type="EMBL" id="JAHWGI010000526">
    <property type="protein sequence ID" value="KAK3916437.1"/>
    <property type="molecule type" value="Genomic_DNA"/>
</dbReference>
<keyword evidence="3" id="KW-1185">Reference proteome</keyword>
<feature type="region of interest" description="Disordered" evidence="1">
    <location>
        <begin position="199"/>
        <end position="218"/>
    </location>
</feature>
<dbReference type="Proteomes" id="UP001219518">
    <property type="component" value="Unassembled WGS sequence"/>
</dbReference>
<evidence type="ECO:0000256" key="1">
    <source>
        <dbReference type="SAM" id="MobiDB-lite"/>
    </source>
</evidence>
<reference evidence="2" key="1">
    <citation type="submission" date="2021-07" db="EMBL/GenBank/DDBJ databases">
        <authorList>
            <person name="Catto M.A."/>
            <person name="Jacobson A."/>
            <person name="Kennedy G."/>
            <person name="Labadie P."/>
            <person name="Hunt B.G."/>
            <person name="Srinivasan R."/>
        </authorList>
    </citation>
    <scope>NUCLEOTIDE SEQUENCE</scope>
    <source>
        <strain evidence="2">PL_HMW_Pooled</strain>
        <tissue evidence="2">Head</tissue>
    </source>
</reference>
<gene>
    <name evidence="2" type="ORF">KUF71_025621</name>
</gene>
<accession>A0AAE1H7X4</accession>
<protein>
    <submittedName>
        <fullName evidence="2">RNA-binding motif, single-stranded-interacting protein 3</fullName>
    </submittedName>
</protein>
<dbReference type="AlphaFoldDB" id="A0AAE1H7X4"/>
<organism evidence="2 3">
    <name type="scientific">Frankliniella fusca</name>
    <dbReference type="NCBI Taxonomy" id="407009"/>
    <lineage>
        <taxon>Eukaryota</taxon>
        <taxon>Metazoa</taxon>
        <taxon>Ecdysozoa</taxon>
        <taxon>Arthropoda</taxon>
        <taxon>Hexapoda</taxon>
        <taxon>Insecta</taxon>
        <taxon>Pterygota</taxon>
        <taxon>Neoptera</taxon>
        <taxon>Paraneoptera</taxon>
        <taxon>Thysanoptera</taxon>
        <taxon>Terebrantia</taxon>
        <taxon>Thripoidea</taxon>
        <taxon>Thripidae</taxon>
        <taxon>Frankliniella</taxon>
    </lineage>
</organism>
<reference evidence="2" key="2">
    <citation type="journal article" date="2023" name="BMC Genomics">
        <title>Pest status, molecular evolution, and epigenetic factors derived from the genome assembly of Frankliniella fusca, a thysanopteran phytovirus vector.</title>
        <authorList>
            <person name="Catto M.A."/>
            <person name="Labadie P.E."/>
            <person name="Jacobson A.L."/>
            <person name="Kennedy G.G."/>
            <person name="Srinivasan R."/>
            <person name="Hunt B.G."/>
        </authorList>
    </citation>
    <scope>NUCLEOTIDE SEQUENCE</scope>
    <source>
        <strain evidence="2">PL_HMW_Pooled</strain>
    </source>
</reference>
<feature type="non-terminal residue" evidence="2">
    <location>
        <position position="299"/>
    </location>
</feature>
<name>A0AAE1H7X4_9NEOP</name>
<proteinExistence type="predicted"/>
<comment type="caution">
    <text evidence="2">The sequence shown here is derived from an EMBL/GenBank/DDBJ whole genome shotgun (WGS) entry which is preliminary data.</text>
</comment>